<accession>A0A9X4E0L9</accession>
<evidence type="ECO:0000313" key="5">
    <source>
        <dbReference type="Proteomes" id="UP001149607"/>
    </source>
</evidence>
<feature type="domain" description="DUF2062" evidence="2">
    <location>
        <begin position="23"/>
        <end position="164"/>
    </location>
</feature>
<dbReference type="AlphaFoldDB" id="A0A9X4E0L9"/>
<dbReference type="Pfam" id="PF09835">
    <property type="entry name" value="DUF2062"/>
    <property type="match status" value="1"/>
</dbReference>
<sequence>MTLRNWQNKLPTREKIFASRLFKPFAPWFEHDYFWAFDRNRVALAAAIGLYCGMIPTPFQFACAFAAAYLLRANLPVALFATLYTNPITLVPLYIAAYKLGFWLLYGDLPRSELVMPHFDDGHFWQNIGRWAATFGKPWLLGSILMASVFAVGGYMAVQLLWRRGADNGKHTSEPS</sequence>
<evidence type="ECO:0000313" key="4">
    <source>
        <dbReference type="EMBL" id="WWY03209.1"/>
    </source>
</evidence>
<gene>
    <name evidence="3" type="ORF">ORY91_000157</name>
    <name evidence="4" type="ORF">V9W64_00150</name>
</gene>
<reference evidence="4" key="2">
    <citation type="submission" date="2024-02" db="EMBL/GenBank/DDBJ databases">
        <title>Neisseria leonii sp. nov.</title>
        <authorList>
            <person name="Boutroux M."/>
            <person name="Favre-Rochex S."/>
            <person name="Gorgette O."/>
            <person name="Touak G."/>
            <person name="Muhle E."/>
            <person name="Chesneau O."/>
            <person name="Clermont D."/>
            <person name="Rahi P."/>
        </authorList>
    </citation>
    <scope>NUCLEOTIDE SEQUENCE</scope>
    <source>
        <strain evidence="4">51.81</strain>
    </source>
</reference>
<name>A0A9X4E0L9_9NEIS</name>
<evidence type="ECO:0000259" key="2">
    <source>
        <dbReference type="Pfam" id="PF09835"/>
    </source>
</evidence>
<evidence type="ECO:0000256" key="1">
    <source>
        <dbReference type="SAM" id="Phobius"/>
    </source>
</evidence>
<dbReference type="PANTHER" id="PTHR40547">
    <property type="entry name" value="SLL0298 PROTEIN"/>
    <property type="match status" value="1"/>
</dbReference>
<dbReference type="EMBL" id="JAPQFL010000001">
    <property type="protein sequence ID" value="MDD9326789.1"/>
    <property type="molecule type" value="Genomic_DNA"/>
</dbReference>
<feature type="transmembrane region" description="Helical" evidence="1">
    <location>
        <begin position="139"/>
        <end position="162"/>
    </location>
</feature>
<dbReference type="InterPro" id="IPR018639">
    <property type="entry name" value="DUF2062"/>
</dbReference>
<proteinExistence type="predicted"/>
<keyword evidence="1" id="KW-0472">Membrane</keyword>
<dbReference type="PANTHER" id="PTHR40547:SF1">
    <property type="entry name" value="SLL0298 PROTEIN"/>
    <property type="match status" value="1"/>
</dbReference>
<keyword evidence="1" id="KW-1133">Transmembrane helix</keyword>
<keyword evidence="1" id="KW-0812">Transmembrane</keyword>
<feature type="transmembrane region" description="Helical" evidence="1">
    <location>
        <begin position="83"/>
        <end position="106"/>
    </location>
</feature>
<protein>
    <submittedName>
        <fullName evidence="3">DUF2062 domain-containing protein</fullName>
    </submittedName>
</protein>
<organism evidence="3">
    <name type="scientific">Neisseria leonii</name>
    <dbReference type="NCBI Taxonomy" id="2995413"/>
    <lineage>
        <taxon>Bacteria</taxon>
        <taxon>Pseudomonadati</taxon>
        <taxon>Pseudomonadota</taxon>
        <taxon>Betaproteobacteria</taxon>
        <taxon>Neisseriales</taxon>
        <taxon>Neisseriaceae</taxon>
        <taxon>Neisseria</taxon>
    </lineage>
</organism>
<feature type="transmembrane region" description="Helical" evidence="1">
    <location>
        <begin position="42"/>
        <end position="71"/>
    </location>
</feature>
<dbReference type="EMBL" id="CP146598">
    <property type="protein sequence ID" value="WWY03209.1"/>
    <property type="molecule type" value="Genomic_DNA"/>
</dbReference>
<keyword evidence="5" id="KW-1185">Reference proteome</keyword>
<dbReference type="RefSeq" id="WP_274584135.1">
    <property type="nucleotide sequence ID" value="NZ_CP145811.1"/>
</dbReference>
<evidence type="ECO:0000313" key="3">
    <source>
        <dbReference type="EMBL" id="MDD9326789.1"/>
    </source>
</evidence>
<reference evidence="3" key="1">
    <citation type="submission" date="2022-10" db="EMBL/GenBank/DDBJ databases">
        <authorList>
            <person name="Boutroux M."/>
        </authorList>
    </citation>
    <scope>NUCLEOTIDE SEQUENCE</scope>
    <source>
        <strain evidence="3">51.81</strain>
    </source>
</reference>
<dbReference type="Proteomes" id="UP001149607">
    <property type="component" value="Chromosome"/>
</dbReference>